<dbReference type="EC" id="2.7.1.107" evidence="9"/>
<dbReference type="InterPro" id="IPR050187">
    <property type="entry name" value="Lipid_Phosphate_FormReg"/>
</dbReference>
<dbReference type="EMBL" id="VSSQ01005598">
    <property type="protein sequence ID" value="MPM29753.1"/>
    <property type="molecule type" value="Genomic_DNA"/>
</dbReference>
<dbReference type="AlphaFoldDB" id="A0A644YTF0"/>
<comment type="cofactor">
    <cofactor evidence="1">
        <name>Mg(2+)</name>
        <dbReference type="ChEBI" id="CHEBI:18420"/>
    </cofactor>
</comment>
<keyword evidence="5" id="KW-0443">Lipid metabolism</keyword>
<keyword evidence="4" id="KW-0460">Magnesium</keyword>
<evidence type="ECO:0000256" key="3">
    <source>
        <dbReference type="ARBA" id="ARBA00022723"/>
    </source>
</evidence>
<accession>A0A644YTF0</accession>
<dbReference type="InterPro" id="IPR001206">
    <property type="entry name" value="Diacylglycerol_kinase_cat_dom"/>
</dbReference>
<proteinExistence type="predicted"/>
<comment type="caution">
    <text evidence="9">The sequence shown here is derived from an EMBL/GenBank/DDBJ whole genome shotgun (WGS) entry which is preliminary data.</text>
</comment>
<evidence type="ECO:0000256" key="7">
    <source>
        <dbReference type="ARBA" id="ARBA00023264"/>
    </source>
</evidence>
<dbReference type="GO" id="GO:0005524">
    <property type="term" value="F:ATP binding"/>
    <property type="evidence" value="ECO:0007669"/>
    <property type="project" value="InterPro"/>
</dbReference>
<feature type="domain" description="DAGKc" evidence="8">
    <location>
        <begin position="3"/>
        <end position="134"/>
    </location>
</feature>
<dbReference type="InterPro" id="IPR017438">
    <property type="entry name" value="ATP-NAD_kinase_N"/>
</dbReference>
<dbReference type="NCBIfam" id="TIGR00147">
    <property type="entry name" value="YegS/Rv2252/BmrU family lipid kinase"/>
    <property type="match status" value="1"/>
</dbReference>
<reference evidence="9" key="1">
    <citation type="submission" date="2019-08" db="EMBL/GenBank/DDBJ databases">
        <authorList>
            <person name="Kucharzyk K."/>
            <person name="Murdoch R.W."/>
            <person name="Higgins S."/>
            <person name="Loffler F."/>
        </authorList>
    </citation>
    <scope>NUCLEOTIDE SEQUENCE</scope>
</reference>
<dbReference type="Gene3D" id="3.40.50.10330">
    <property type="entry name" value="Probable inorganic polyphosphate/atp-NAD kinase, domain 1"/>
    <property type="match status" value="1"/>
</dbReference>
<sequence length="296" mass="32938">MGQKRKKLLLLLNPFSGQKKANRYIVNIVSIFTEAGYDCMFHVTQYTGDANEYVSENASEYDLIVCIGGDGTLNEVIGGLMASENDVPIGYIPSGSTNDFANSLSLSKNVMQAARDILNGSPKYYDIGRFNGKYFSYIASFGAFTKTSYDTPQTLKNSLGHLAYVMESIKEFPLKPVHAKVTVNGDVYEDNYIFAAISNSTTVAGILTLDSERVDMSDGLLEVMLIKNPETTTEFSQILWALTTQQYDCEPIKLISSESVIIEIQPDINWTLDGEFAEGNERIEINNIHHAIRIMR</sequence>
<evidence type="ECO:0000256" key="2">
    <source>
        <dbReference type="ARBA" id="ARBA00022516"/>
    </source>
</evidence>
<keyword evidence="6" id="KW-0594">Phospholipid biosynthesis</keyword>
<keyword evidence="7" id="KW-1208">Phospholipid metabolism</keyword>
<gene>
    <name evidence="9" type="primary">dagK_18</name>
    <name evidence="9" type="ORF">SDC9_76294</name>
</gene>
<dbReference type="GO" id="GO:0008654">
    <property type="term" value="P:phospholipid biosynthetic process"/>
    <property type="evidence" value="ECO:0007669"/>
    <property type="project" value="UniProtKB-KW"/>
</dbReference>
<dbReference type="GO" id="GO:0005886">
    <property type="term" value="C:plasma membrane"/>
    <property type="evidence" value="ECO:0007669"/>
    <property type="project" value="TreeGrafter"/>
</dbReference>
<dbReference type="Pfam" id="PF00781">
    <property type="entry name" value="DAGK_cat"/>
    <property type="match status" value="1"/>
</dbReference>
<evidence type="ECO:0000256" key="5">
    <source>
        <dbReference type="ARBA" id="ARBA00023098"/>
    </source>
</evidence>
<evidence type="ECO:0000313" key="9">
    <source>
        <dbReference type="EMBL" id="MPM29753.1"/>
    </source>
</evidence>
<dbReference type="SMART" id="SM00046">
    <property type="entry name" value="DAGKc"/>
    <property type="match status" value="1"/>
</dbReference>
<evidence type="ECO:0000259" key="8">
    <source>
        <dbReference type="PROSITE" id="PS50146"/>
    </source>
</evidence>
<keyword evidence="3" id="KW-0479">Metal-binding</keyword>
<dbReference type="InterPro" id="IPR016064">
    <property type="entry name" value="NAD/diacylglycerol_kinase_sf"/>
</dbReference>
<keyword evidence="2" id="KW-0444">Lipid biosynthesis</keyword>
<dbReference type="Gene3D" id="2.60.200.40">
    <property type="match status" value="1"/>
</dbReference>
<name>A0A644YTF0_9ZZZZ</name>
<dbReference type="InterPro" id="IPR005218">
    <property type="entry name" value="Diacylglycerol/lipid_kinase"/>
</dbReference>
<dbReference type="GO" id="GO:0004143">
    <property type="term" value="F:ATP-dependent diacylglycerol kinase activity"/>
    <property type="evidence" value="ECO:0007669"/>
    <property type="project" value="UniProtKB-EC"/>
</dbReference>
<dbReference type="GO" id="GO:0046872">
    <property type="term" value="F:metal ion binding"/>
    <property type="evidence" value="ECO:0007669"/>
    <property type="project" value="UniProtKB-KW"/>
</dbReference>
<keyword evidence="9" id="KW-0808">Transferase</keyword>
<organism evidence="9">
    <name type="scientific">bioreactor metagenome</name>
    <dbReference type="NCBI Taxonomy" id="1076179"/>
    <lineage>
        <taxon>unclassified sequences</taxon>
        <taxon>metagenomes</taxon>
        <taxon>ecological metagenomes</taxon>
    </lineage>
</organism>
<protein>
    <submittedName>
        <fullName evidence="9">Diacylglycerol kinase</fullName>
        <ecNumber evidence="9">2.7.1.107</ecNumber>
    </submittedName>
</protein>
<dbReference type="SUPFAM" id="SSF111331">
    <property type="entry name" value="NAD kinase/diacylglycerol kinase-like"/>
    <property type="match status" value="1"/>
</dbReference>
<dbReference type="PROSITE" id="PS50146">
    <property type="entry name" value="DAGK"/>
    <property type="match status" value="1"/>
</dbReference>
<evidence type="ECO:0000256" key="4">
    <source>
        <dbReference type="ARBA" id="ARBA00022842"/>
    </source>
</evidence>
<evidence type="ECO:0000256" key="1">
    <source>
        <dbReference type="ARBA" id="ARBA00001946"/>
    </source>
</evidence>
<evidence type="ECO:0000256" key="6">
    <source>
        <dbReference type="ARBA" id="ARBA00023209"/>
    </source>
</evidence>
<dbReference type="PANTHER" id="PTHR12358">
    <property type="entry name" value="SPHINGOSINE KINASE"/>
    <property type="match status" value="1"/>
</dbReference>
<keyword evidence="9" id="KW-0418">Kinase</keyword>
<dbReference type="PANTHER" id="PTHR12358:SF106">
    <property type="entry name" value="LIPID KINASE YEGS"/>
    <property type="match status" value="1"/>
</dbReference>